<keyword evidence="1" id="KW-1133">Transmembrane helix</keyword>
<accession>A0A0K2VGM8</accession>
<keyword evidence="1" id="KW-0812">Transmembrane</keyword>
<name>A0A0K2VGM8_LEPSM</name>
<proteinExistence type="predicted"/>
<evidence type="ECO:0000256" key="1">
    <source>
        <dbReference type="SAM" id="Phobius"/>
    </source>
</evidence>
<feature type="non-terminal residue" evidence="2">
    <location>
        <position position="1"/>
    </location>
</feature>
<sequence length="189" mass="21468">KYINRKREGYVKSVLEFIMKCFIIVALVLVGVTTSEVCMPSFLFEGSWLEMKEERRGAVEYLTEFGVSVANATTYSNGPITLECIQLTEEGYKITGIQPNGAPYNTSITWRKGAKLPYKSLTGQSLEFDAEVLKDNATNHNVMRFNAYQKNGPLVFFTQRIFTSQGYMNYSHTIAATKKTAYTLYKKQE</sequence>
<protein>
    <submittedName>
        <fullName evidence="2">Uncharacterized protein</fullName>
    </submittedName>
</protein>
<reference evidence="2" key="1">
    <citation type="submission" date="2014-05" db="EMBL/GenBank/DDBJ databases">
        <authorList>
            <person name="Chronopoulou M."/>
        </authorList>
    </citation>
    <scope>NUCLEOTIDE SEQUENCE</scope>
    <source>
        <tissue evidence="2">Whole organism</tissue>
    </source>
</reference>
<dbReference type="AlphaFoldDB" id="A0A0K2VGM8"/>
<keyword evidence="1" id="KW-0472">Membrane</keyword>
<feature type="transmembrane region" description="Helical" evidence="1">
    <location>
        <begin position="21"/>
        <end position="44"/>
    </location>
</feature>
<evidence type="ECO:0000313" key="2">
    <source>
        <dbReference type="EMBL" id="CDW49608.1"/>
    </source>
</evidence>
<dbReference type="EMBL" id="HACA01032247">
    <property type="protein sequence ID" value="CDW49608.1"/>
    <property type="molecule type" value="Transcribed_RNA"/>
</dbReference>
<organism evidence="2">
    <name type="scientific">Lepeophtheirus salmonis</name>
    <name type="common">Salmon louse</name>
    <name type="synonym">Caligus salmonis</name>
    <dbReference type="NCBI Taxonomy" id="72036"/>
    <lineage>
        <taxon>Eukaryota</taxon>
        <taxon>Metazoa</taxon>
        <taxon>Ecdysozoa</taxon>
        <taxon>Arthropoda</taxon>
        <taxon>Crustacea</taxon>
        <taxon>Multicrustacea</taxon>
        <taxon>Hexanauplia</taxon>
        <taxon>Copepoda</taxon>
        <taxon>Siphonostomatoida</taxon>
        <taxon>Caligidae</taxon>
        <taxon>Lepeophtheirus</taxon>
    </lineage>
</organism>